<keyword evidence="3" id="KW-0201">Cytochrome c-type biogenesis</keyword>
<evidence type="ECO:0000256" key="1">
    <source>
        <dbReference type="ARBA" id="ARBA00022448"/>
    </source>
</evidence>
<feature type="region of interest" description="Disordered" evidence="7">
    <location>
        <begin position="1"/>
        <end position="20"/>
    </location>
</feature>
<keyword evidence="10" id="KW-1185">Reference proteome</keyword>
<dbReference type="SMART" id="SM00382">
    <property type="entry name" value="AAA"/>
    <property type="match status" value="1"/>
</dbReference>
<dbReference type="InterPro" id="IPR017871">
    <property type="entry name" value="ABC_transporter-like_CS"/>
</dbReference>
<evidence type="ECO:0000256" key="5">
    <source>
        <dbReference type="ARBA" id="ARBA00022967"/>
    </source>
</evidence>
<dbReference type="PROSITE" id="PS00211">
    <property type="entry name" value="ABC_TRANSPORTER_1"/>
    <property type="match status" value="1"/>
</dbReference>
<dbReference type="GO" id="GO:0022857">
    <property type="term" value="F:transmembrane transporter activity"/>
    <property type="evidence" value="ECO:0007669"/>
    <property type="project" value="InterPro"/>
</dbReference>
<keyword evidence="2" id="KW-0547">Nucleotide-binding</keyword>
<evidence type="ECO:0000313" key="10">
    <source>
        <dbReference type="Proteomes" id="UP000030960"/>
    </source>
</evidence>
<dbReference type="Gene3D" id="3.40.50.300">
    <property type="entry name" value="P-loop containing nucleotide triphosphate hydrolases"/>
    <property type="match status" value="1"/>
</dbReference>
<keyword evidence="1" id="KW-0813">Transport</keyword>
<name>A0A0B3RLJ2_9RHOB</name>
<dbReference type="EC" id="3.6.3.41" evidence="9"/>
<reference evidence="9 10" key="1">
    <citation type="submission" date="2014-10" db="EMBL/GenBank/DDBJ databases">
        <title>Genome sequence of Ponticoccus sp. strain UMTAT08 isolated from clonal culture of toxic dinoflagellate Alexandrium tamiyavanichii.</title>
        <authorList>
            <person name="Gan H.Y."/>
            <person name="Muhd D.-D."/>
            <person name="Mohd Noor M.E."/>
            <person name="Yeong Y.S."/>
            <person name="Usup G."/>
        </authorList>
    </citation>
    <scope>NUCLEOTIDE SEQUENCE [LARGE SCALE GENOMIC DNA]</scope>
    <source>
        <strain evidence="9 10">UMTAT08</strain>
    </source>
</reference>
<dbReference type="NCBIfam" id="TIGR01189">
    <property type="entry name" value="ccmA"/>
    <property type="match status" value="1"/>
</dbReference>
<dbReference type="Pfam" id="PF00005">
    <property type="entry name" value="ABC_tran"/>
    <property type="match status" value="1"/>
</dbReference>
<organism evidence="9 10">
    <name type="scientific">Mameliella alba</name>
    <dbReference type="NCBI Taxonomy" id="561184"/>
    <lineage>
        <taxon>Bacteria</taxon>
        <taxon>Pseudomonadati</taxon>
        <taxon>Pseudomonadota</taxon>
        <taxon>Alphaproteobacteria</taxon>
        <taxon>Rhodobacterales</taxon>
        <taxon>Roseobacteraceae</taxon>
        <taxon>Mameliella</taxon>
    </lineage>
</organism>
<dbReference type="STRING" id="561184.SAMN05216376_10266"/>
<dbReference type="PATRIC" id="fig|1515334.3.peg.3144"/>
<keyword evidence="4 9" id="KW-0067">ATP-binding</keyword>
<dbReference type="EMBL" id="JSUQ01000012">
    <property type="protein sequence ID" value="KHQ52110.1"/>
    <property type="molecule type" value="Genomic_DNA"/>
</dbReference>
<evidence type="ECO:0000256" key="3">
    <source>
        <dbReference type="ARBA" id="ARBA00022748"/>
    </source>
</evidence>
<dbReference type="AlphaFoldDB" id="A0A0B3RLJ2"/>
<evidence type="ECO:0000256" key="4">
    <source>
        <dbReference type="ARBA" id="ARBA00022840"/>
    </source>
</evidence>
<dbReference type="GO" id="GO:0016887">
    <property type="term" value="F:ATP hydrolysis activity"/>
    <property type="evidence" value="ECO:0007669"/>
    <property type="project" value="InterPro"/>
</dbReference>
<proteinExistence type="predicted"/>
<sequence>MPKGGAAPSDPGSSPGPFTPEVFFKPKKQRFRTAGGIASRRALGAFSRAVAAVSEDMELTASNLTVARGGVPVLDGVSFALAPGRALVLRGPNGAGKTTLLRTVAGLQPAMAGEVSGAGERIAYAGHADGLKSMLSVAENLQFWARVFGTAGIGAALSAFNLDALEDRLAGTLSAGQKRRLGLARLMVTGRPVWVLDEPTVSLDTASVALFAEAVRAHLGQGGSALMATHIDLGIPEADDFDVTPYRATPRAALRDEAFL</sequence>
<feature type="compositionally biased region" description="Low complexity" evidence="7">
    <location>
        <begin position="1"/>
        <end position="16"/>
    </location>
</feature>
<evidence type="ECO:0000256" key="2">
    <source>
        <dbReference type="ARBA" id="ARBA00022741"/>
    </source>
</evidence>
<keyword evidence="6" id="KW-0472">Membrane</keyword>
<gene>
    <name evidence="9" type="primary">ccmA</name>
    <name evidence="9" type="ORF">OA50_03125</name>
</gene>
<dbReference type="GO" id="GO:0017004">
    <property type="term" value="P:cytochrome complex assembly"/>
    <property type="evidence" value="ECO:0007669"/>
    <property type="project" value="UniProtKB-KW"/>
</dbReference>
<evidence type="ECO:0000313" key="9">
    <source>
        <dbReference type="EMBL" id="KHQ52110.1"/>
    </source>
</evidence>
<dbReference type="PROSITE" id="PS50893">
    <property type="entry name" value="ABC_TRANSPORTER_2"/>
    <property type="match status" value="1"/>
</dbReference>
<keyword evidence="9" id="KW-0378">Hydrolase</keyword>
<comment type="caution">
    <text evidence="9">The sequence shown here is derived from an EMBL/GenBank/DDBJ whole genome shotgun (WGS) entry which is preliminary data.</text>
</comment>
<dbReference type="PANTHER" id="PTHR43499">
    <property type="entry name" value="ABC TRANSPORTER I FAMILY MEMBER 1"/>
    <property type="match status" value="1"/>
</dbReference>
<dbReference type="InterPro" id="IPR003593">
    <property type="entry name" value="AAA+_ATPase"/>
</dbReference>
<accession>A0A0B3RLJ2</accession>
<evidence type="ECO:0000256" key="6">
    <source>
        <dbReference type="ARBA" id="ARBA00023136"/>
    </source>
</evidence>
<dbReference type="Proteomes" id="UP000030960">
    <property type="component" value="Unassembled WGS sequence"/>
</dbReference>
<dbReference type="SUPFAM" id="SSF52540">
    <property type="entry name" value="P-loop containing nucleoside triphosphate hydrolases"/>
    <property type="match status" value="1"/>
</dbReference>
<dbReference type="InterPro" id="IPR003439">
    <property type="entry name" value="ABC_transporter-like_ATP-bd"/>
</dbReference>
<dbReference type="GO" id="GO:0005524">
    <property type="term" value="F:ATP binding"/>
    <property type="evidence" value="ECO:0007669"/>
    <property type="project" value="UniProtKB-KW"/>
</dbReference>
<dbReference type="PANTHER" id="PTHR43499:SF1">
    <property type="entry name" value="ABC TRANSPORTER I FAMILY MEMBER 1"/>
    <property type="match status" value="1"/>
</dbReference>
<evidence type="ECO:0000259" key="8">
    <source>
        <dbReference type="PROSITE" id="PS50893"/>
    </source>
</evidence>
<keyword evidence="5" id="KW-1278">Translocase</keyword>
<evidence type="ECO:0000256" key="7">
    <source>
        <dbReference type="SAM" id="MobiDB-lite"/>
    </source>
</evidence>
<protein>
    <submittedName>
        <fullName evidence="9">Cytochrome c biogenesis ATP-binding export protein CcmA</fullName>
        <ecNumber evidence="9">3.6.3.41</ecNumber>
    </submittedName>
</protein>
<dbReference type="InterPro" id="IPR027417">
    <property type="entry name" value="P-loop_NTPase"/>
</dbReference>
<feature type="domain" description="ABC transporter" evidence="8">
    <location>
        <begin position="59"/>
        <end position="258"/>
    </location>
</feature>
<dbReference type="InterPro" id="IPR005895">
    <property type="entry name" value="ABC_transptr_haem_export_CcmA"/>
</dbReference>